<keyword evidence="13" id="KW-0511">Multifunctional enzyme</keyword>
<evidence type="ECO:0000256" key="13">
    <source>
        <dbReference type="ARBA" id="ARBA00023268"/>
    </source>
</evidence>
<evidence type="ECO:0000256" key="16">
    <source>
        <dbReference type="PROSITE-ProRule" id="PRU00391"/>
    </source>
</evidence>
<sequence>MPELPEVETVVNSLRKRVVGYTILEVKMYYLKLFKGEGTIEEFKKSIKNRKIEHISRIAKHIIFELGDMVLISHLRMEGKWFVYDSKDIYDKKHILAEFILSDNKILAYHDTRRFGTFHYQKAKDYKEQLPISKVGPEPFNPIVTAQYLYDKMAKSSKHIKTVLLDQTKISGIGNIYADEILYDAKIHPLTLAKDLNINDYQRILDSSIKILNWAISLGGSTIDTYQPEQGIDGKFQNELQVHTRKNQKCYACNNVIIKIKVNGRGTYLCFKCQERN</sequence>
<keyword evidence="9" id="KW-0862">Zinc</keyword>
<dbReference type="EMBL" id="CP006681">
    <property type="protein sequence ID" value="AHI53215.1"/>
    <property type="molecule type" value="Genomic_DNA"/>
</dbReference>
<gene>
    <name evidence="19" type="primary">mutM</name>
    <name evidence="19" type="ORF">SCULI_v1c08750</name>
</gene>
<reference evidence="19 20" key="1">
    <citation type="journal article" date="2014" name="Genome Biol. Evol.">
        <title>Molecular evolution of the substrate utilization strategies and putative virulence factors in mosquito-associated Spiroplasma species.</title>
        <authorList>
            <person name="Chang T.H."/>
            <person name="Lo W.S."/>
            <person name="Ku C."/>
            <person name="Chen L.L."/>
            <person name="Kuo C.H."/>
        </authorList>
    </citation>
    <scope>NUCLEOTIDE SEQUENCE [LARGE SCALE GENOMIC DNA]</scope>
    <source>
        <strain evidence="19">AES-1</strain>
    </source>
</reference>
<evidence type="ECO:0000256" key="7">
    <source>
        <dbReference type="ARBA" id="ARBA00022771"/>
    </source>
</evidence>
<comment type="cofactor">
    <cofactor evidence="2">
        <name>Zn(2+)</name>
        <dbReference type="ChEBI" id="CHEBI:29105"/>
    </cofactor>
</comment>
<dbReference type="FunFam" id="1.10.8.50:FF:000003">
    <property type="entry name" value="Formamidopyrimidine-DNA glycosylase"/>
    <property type="match status" value="1"/>
</dbReference>
<dbReference type="InterPro" id="IPR010663">
    <property type="entry name" value="Znf_FPG/IleRS"/>
</dbReference>
<dbReference type="Gene3D" id="1.10.8.50">
    <property type="match status" value="1"/>
</dbReference>
<proteinExistence type="inferred from homology"/>
<comment type="catalytic activity">
    <reaction evidence="15">
        <text>2'-deoxyribonucleotide-(2'-deoxyribose 5'-phosphate)-2'-deoxyribonucleotide-DNA = a 3'-end 2'-deoxyribonucleotide-(2,3-dehydro-2,3-deoxyribose 5'-phosphate)-DNA + a 5'-end 5'-phospho-2'-deoxyribonucleoside-DNA + H(+)</text>
        <dbReference type="Rhea" id="RHEA:66592"/>
        <dbReference type="Rhea" id="RHEA-COMP:13180"/>
        <dbReference type="Rhea" id="RHEA-COMP:16897"/>
        <dbReference type="Rhea" id="RHEA-COMP:17067"/>
        <dbReference type="ChEBI" id="CHEBI:15378"/>
        <dbReference type="ChEBI" id="CHEBI:136412"/>
        <dbReference type="ChEBI" id="CHEBI:157695"/>
        <dbReference type="ChEBI" id="CHEBI:167181"/>
        <dbReference type="EC" id="4.2.99.18"/>
    </reaction>
</comment>
<dbReference type="Proteomes" id="UP000019267">
    <property type="component" value="Chromosome"/>
</dbReference>
<dbReference type="InterPro" id="IPR010979">
    <property type="entry name" value="Ribosomal_uS13-like_H2TH"/>
</dbReference>
<keyword evidence="5" id="KW-0479">Metal-binding</keyword>
<dbReference type="SMART" id="SM01232">
    <property type="entry name" value="H2TH"/>
    <property type="match status" value="1"/>
</dbReference>
<feature type="domain" description="FPG-type" evidence="17">
    <location>
        <begin position="241"/>
        <end position="275"/>
    </location>
</feature>
<evidence type="ECO:0000256" key="2">
    <source>
        <dbReference type="ARBA" id="ARBA00001947"/>
    </source>
</evidence>
<dbReference type="Pfam" id="PF01149">
    <property type="entry name" value="Fapy_DNA_glyco"/>
    <property type="match status" value="1"/>
</dbReference>
<comment type="similarity">
    <text evidence="3">Belongs to the FPG family.</text>
</comment>
<evidence type="ECO:0000256" key="15">
    <source>
        <dbReference type="ARBA" id="ARBA00044632"/>
    </source>
</evidence>
<accession>W6A8K5</accession>
<comment type="catalytic activity">
    <reaction evidence="1">
        <text>Hydrolysis of DNA containing ring-opened 7-methylguanine residues, releasing 2,6-diamino-4-hydroxy-5-(N-methyl)formamidopyrimidine.</text>
        <dbReference type="EC" id="3.2.2.23"/>
    </reaction>
</comment>
<dbReference type="SUPFAM" id="SSF81624">
    <property type="entry name" value="N-terminal domain of MutM-like DNA repair proteins"/>
    <property type="match status" value="1"/>
</dbReference>
<dbReference type="SUPFAM" id="SSF46946">
    <property type="entry name" value="S13-like H2TH domain"/>
    <property type="match status" value="1"/>
</dbReference>
<protein>
    <submittedName>
        <fullName evidence="19">Formamidopyrimidine-DNA glycosylase</fullName>
    </submittedName>
</protein>
<evidence type="ECO:0000256" key="6">
    <source>
        <dbReference type="ARBA" id="ARBA00022763"/>
    </source>
</evidence>
<dbReference type="OrthoDB" id="9800855at2"/>
<dbReference type="PATRIC" id="fig|1276246.3.peg.870"/>
<evidence type="ECO:0000256" key="11">
    <source>
        <dbReference type="ARBA" id="ARBA00023204"/>
    </source>
</evidence>
<evidence type="ECO:0000256" key="8">
    <source>
        <dbReference type="ARBA" id="ARBA00022801"/>
    </source>
</evidence>
<dbReference type="KEGG" id="scq:SCULI_v1c08750"/>
<dbReference type="PANTHER" id="PTHR22993:SF9">
    <property type="entry name" value="FORMAMIDOPYRIMIDINE-DNA GLYCOSYLASE"/>
    <property type="match status" value="1"/>
</dbReference>
<dbReference type="InterPro" id="IPR020629">
    <property type="entry name" value="FPG_Glyclase"/>
</dbReference>
<comment type="subunit">
    <text evidence="4">Monomer.</text>
</comment>
<keyword evidence="11" id="KW-0234">DNA repair</keyword>
<dbReference type="InterPro" id="IPR015886">
    <property type="entry name" value="H2TH_FPG"/>
</dbReference>
<dbReference type="InterPro" id="IPR035937">
    <property type="entry name" value="FPG_N"/>
</dbReference>
<keyword evidence="14" id="KW-0326">Glycosidase</keyword>
<evidence type="ECO:0000313" key="19">
    <source>
        <dbReference type="EMBL" id="AHI53215.1"/>
    </source>
</evidence>
<evidence type="ECO:0000313" key="20">
    <source>
        <dbReference type="Proteomes" id="UP000019267"/>
    </source>
</evidence>
<evidence type="ECO:0000256" key="10">
    <source>
        <dbReference type="ARBA" id="ARBA00023125"/>
    </source>
</evidence>
<evidence type="ECO:0000256" key="1">
    <source>
        <dbReference type="ARBA" id="ARBA00001668"/>
    </source>
</evidence>
<dbReference type="SMART" id="SM00898">
    <property type="entry name" value="Fapy_DNA_glyco"/>
    <property type="match status" value="1"/>
</dbReference>
<dbReference type="InterPro" id="IPR000214">
    <property type="entry name" value="Znf_DNA_glyclase/AP_lyase"/>
</dbReference>
<dbReference type="Gene3D" id="3.20.190.10">
    <property type="entry name" value="MutM-like, N-terminal"/>
    <property type="match status" value="1"/>
</dbReference>
<dbReference type="PROSITE" id="PS01242">
    <property type="entry name" value="ZF_FPG_1"/>
    <property type="match status" value="1"/>
</dbReference>
<feature type="domain" description="Formamidopyrimidine-DNA glycosylase catalytic" evidence="18">
    <location>
        <begin position="2"/>
        <end position="116"/>
    </location>
</feature>
<dbReference type="InterPro" id="IPR015887">
    <property type="entry name" value="DNA_glyclase_Znf_dom_DNA_BS"/>
</dbReference>
<dbReference type="GO" id="GO:0003690">
    <property type="term" value="F:double-stranded DNA binding"/>
    <property type="evidence" value="ECO:0007669"/>
    <property type="project" value="UniProtKB-ARBA"/>
</dbReference>
<dbReference type="PROSITE" id="PS51068">
    <property type="entry name" value="FPG_CAT"/>
    <property type="match status" value="1"/>
</dbReference>
<evidence type="ECO:0000256" key="9">
    <source>
        <dbReference type="ARBA" id="ARBA00022833"/>
    </source>
</evidence>
<keyword evidence="7 16" id="KW-0863">Zinc-finger</keyword>
<evidence type="ECO:0000256" key="14">
    <source>
        <dbReference type="ARBA" id="ARBA00023295"/>
    </source>
</evidence>
<dbReference type="PANTHER" id="PTHR22993">
    <property type="entry name" value="FORMAMIDOPYRIMIDINE-DNA GLYCOSYLASE"/>
    <property type="match status" value="1"/>
</dbReference>
<evidence type="ECO:0000256" key="12">
    <source>
        <dbReference type="ARBA" id="ARBA00023239"/>
    </source>
</evidence>
<keyword evidence="12" id="KW-0456">Lyase</keyword>
<dbReference type="RefSeq" id="WP_025363440.1">
    <property type="nucleotide sequence ID" value="NZ_CP006681.1"/>
</dbReference>
<dbReference type="GO" id="GO:0003684">
    <property type="term" value="F:damaged DNA binding"/>
    <property type="evidence" value="ECO:0007669"/>
    <property type="project" value="InterPro"/>
</dbReference>
<dbReference type="Pfam" id="PF06827">
    <property type="entry name" value="zf-FPG_IleRS"/>
    <property type="match status" value="1"/>
</dbReference>
<keyword evidence="8" id="KW-0378">Hydrolase</keyword>
<dbReference type="InterPro" id="IPR012319">
    <property type="entry name" value="FPG_cat"/>
</dbReference>
<dbReference type="GO" id="GO:0008270">
    <property type="term" value="F:zinc ion binding"/>
    <property type="evidence" value="ECO:0007669"/>
    <property type="project" value="UniProtKB-KW"/>
</dbReference>
<dbReference type="HOGENOM" id="CLU_038423_1_3_14"/>
<dbReference type="eggNOG" id="COG0266">
    <property type="taxonomic scope" value="Bacteria"/>
</dbReference>
<dbReference type="GO" id="GO:0034039">
    <property type="term" value="F:8-oxo-7,8-dihydroguanine DNA N-glycosylase activity"/>
    <property type="evidence" value="ECO:0007669"/>
    <property type="project" value="TreeGrafter"/>
</dbReference>
<dbReference type="CDD" id="cd08966">
    <property type="entry name" value="EcFpg-like_N"/>
    <property type="match status" value="1"/>
</dbReference>
<name>W6A8K5_9MOLU</name>
<keyword evidence="6" id="KW-0227">DNA damage</keyword>
<evidence type="ECO:0000259" key="17">
    <source>
        <dbReference type="PROSITE" id="PS51066"/>
    </source>
</evidence>
<dbReference type="GO" id="GO:0006284">
    <property type="term" value="P:base-excision repair"/>
    <property type="evidence" value="ECO:0007669"/>
    <property type="project" value="InterPro"/>
</dbReference>
<organism evidence="19 20">
    <name type="scientific">Spiroplasma culicicola AES-1</name>
    <dbReference type="NCBI Taxonomy" id="1276246"/>
    <lineage>
        <taxon>Bacteria</taxon>
        <taxon>Bacillati</taxon>
        <taxon>Mycoplasmatota</taxon>
        <taxon>Mollicutes</taxon>
        <taxon>Entomoplasmatales</taxon>
        <taxon>Spiroplasmataceae</taxon>
        <taxon>Spiroplasma</taxon>
    </lineage>
</organism>
<keyword evidence="20" id="KW-1185">Reference proteome</keyword>
<dbReference type="GO" id="GO:0140078">
    <property type="term" value="F:class I DNA-(apurinic or apyrimidinic site) endonuclease activity"/>
    <property type="evidence" value="ECO:0007669"/>
    <property type="project" value="UniProtKB-EC"/>
</dbReference>
<dbReference type="NCBIfam" id="NF002211">
    <property type="entry name" value="PRK01103.1"/>
    <property type="match status" value="1"/>
</dbReference>
<evidence type="ECO:0000256" key="3">
    <source>
        <dbReference type="ARBA" id="ARBA00009409"/>
    </source>
</evidence>
<dbReference type="SUPFAM" id="SSF57716">
    <property type="entry name" value="Glucocorticoid receptor-like (DNA-binding domain)"/>
    <property type="match status" value="1"/>
</dbReference>
<evidence type="ECO:0000256" key="5">
    <source>
        <dbReference type="ARBA" id="ARBA00022723"/>
    </source>
</evidence>
<dbReference type="Pfam" id="PF06831">
    <property type="entry name" value="H2TH"/>
    <property type="match status" value="1"/>
</dbReference>
<dbReference type="STRING" id="1276246.SCULI_v1c08750"/>
<dbReference type="PROSITE" id="PS51066">
    <property type="entry name" value="ZF_FPG_2"/>
    <property type="match status" value="1"/>
</dbReference>
<dbReference type="AlphaFoldDB" id="W6A8K5"/>
<evidence type="ECO:0000259" key="18">
    <source>
        <dbReference type="PROSITE" id="PS51068"/>
    </source>
</evidence>
<keyword evidence="10" id="KW-0238">DNA-binding</keyword>
<dbReference type="NCBIfam" id="TIGR00577">
    <property type="entry name" value="fpg"/>
    <property type="match status" value="1"/>
</dbReference>
<evidence type="ECO:0000256" key="4">
    <source>
        <dbReference type="ARBA" id="ARBA00011245"/>
    </source>
</evidence>